<dbReference type="EMBL" id="BMKF01000001">
    <property type="protein sequence ID" value="GGB64978.1"/>
    <property type="molecule type" value="Genomic_DNA"/>
</dbReference>
<organism evidence="2 3">
    <name type="scientific">Henriciella pelagia</name>
    <dbReference type="NCBI Taxonomy" id="1977912"/>
    <lineage>
        <taxon>Bacteria</taxon>
        <taxon>Pseudomonadati</taxon>
        <taxon>Pseudomonadota</taxon>
        <taxon>Alphaproteobacteria</taxon>
        <taxon>Hyphomonadales</taxon>
        <taxon>Hyphomonadaceae</taxon>
        <taxon>Henriciella</taxon>
    </lineage>
</organism>
<dbReference type="Proteomes" id="UP000628854">
    <property type="component" value="Unassembled WGS sequence"/>
</dbReference>
<gene>
    <name evidence="2" type="ORF">GCM10011503_12250</name>
</gene>
<comment type="caution">
    <text evidence="2">The sequence shown here is derived from an EMBL/GenBank/DDBJ whole genome shotgun (WGS) entry which is preliminary data.</text>
</comment>
<evidence type="ECO:0000313" key="2">
    <source>
        <dbReference type="EMBL" id="GGB64978.1"/>
    </source>
</evidence>
<feature type="domain" description="PpiC" evidence="1">
    <location>
        <begin position="113"/>
        <end position="234"/>
    </location>
</feature>
<protein>
    <recommendedName>
        <fullName evidence="1">PpiC domain-containing protein</fullName>
    </recommendedName>
</protein>
<accession>A0ABQ1JCD3</accession>
<dbReference type="RefSeq" id="WP_084393402.1">
    <property type="nucleotide sequence ID" value="NZ_BMKF01000001.1"/>
</dbReference>
<keyword evidence="3" id="KW-1185">Reference proteome</keyword>
<dbReference type="InterPro" id="IPR000297">
    <property type="entry name" value="PPIase_PpiC"/>
</dbReference>
<name>A0ABQ1JCD3_9PROT</name>
<evidence type="ECO:0000313" key="3">
    <source>
        <dbReference type="Proteomes" id="UP000628854"/>
    </source>
</evidence>
<reference evidence="3" key="1">
    <citation type="journal article" date="2019" name="Int. J. Syst. Evol. Microbiol.">
        <title>The Global Catalogue of Microorganisms (GCM) 10K type strain sequencing project: providing services to taxonomists for standard genome sequencing and annotation.</title>
        <authorList>
            <consortium name="The Broad Institute Genomics Platform"/>
            <consortium name="The Broad Institute Genome Sequencing Center for Infectious Disease"/>
            <person name="Wu L."/>
            <person name="Ma J."/>
        </authorList>
    </citation>
    <scope>NUCLEOTIDE SEQUENCE [LARGE SCALE GENOMIC DNA]</scope>
    <source>
        <strain evidence="3">CGMCC 1.15928</strain>
    </source>
</reference>
<proteinExistence type="predicted"/>
<dbReference type="Pfam" id="PF13145">
    <property type="entry name" value="Rotamase_2"/>
    <property type="match status" value="1"/>
</dbReference>
<evidence type="ECO:0000259" key="1">
    <source>
        <dbReference type="Pfam" id="PF13145"/>
    </source>
</evidence>
<sequence length="269" mass="30378">MNQEFLRQPFLYFLLGALILFGIDAVRNGTRTESSIVVSEAEIARLASGWERTWGSAPTDQELSGLIDDWIAEEIYVRQAEALGLGDDDPLIRKYLRRKMELLTEGVVIVPDPEEDELRAYYEANIYRFSPEPLVSFRQAQLQQPERTDYLSLVNELNRGAEADTLDAFTETARMQLASRFHVSRKYGVSFYDEVVGIAPGVWQGPVASSVGVHLVKVEAMQTPEPIPFDAARPAVEAAWRAARRDTLEQEAFERLKSYYDISVEAAPE</sequence>